<evidence type="ECO:0000313" key="2">
    <source>
        <dbReference type="Proteomes" id="UP000235584"/>
    </source>
</evidence>
<dbReference type="EMBL" id="CP025704">
    <property type="protein sequence ID" value="AUN98445.1"/>
    <property type="molecule type" value="Genomic_DNA"/>
</dbReference>
<evidence type="ECO:0000313" key="1">
    <source>
        <dbReference type="EMBL" id="AUN98445.1"/>
    </source>
</evidence>
<dbReference type="Proteomes" id="UP000235584">
    <property type="component" value="Chromosome"/>
</dbReference>
<reference evidence="1 2" key="1">
    <citation type="submission" date="2018-01" db="EMBL/GenBank/DDBJ databases">
        <title>Complete genome sequence of Bacteriovorax stolpii DSM12778.</title>
        <authorList>
            <person name="Tang B."/>
            <person name="Chang J."/>
        </authorList>
    </citation>
    <scope>NUCLEOTIDE SEQUENCE [LARGE SCALE GENOMIC DNA]</scope>
    <source>
        <strain evidence="1 2">DSM 12778</strain>
    </source>
</reference>
<dbReference type="KEGG" id="bsto:C0V70_10080"/>
<proteinExistence type="predicted"/>
<protein>
    <submittedName>
        <fullName evidence="1">Uncharacterized protein</fullName>
    </submittedName>
</protein>
<name>A0A2K9NTN5_BACTC</name>
<organism evidence="1 2">
    <name type="scientific">Bacteriovorax stolpii</name>
    <name type="common">Bdellovibrio stolpii</name>
    <dbReference type="NCBI Taxonomy" id="960"/>
    <lineage>
        <taxon>Bacteria</taxon>
        <taxon>Pseudomonadati</taxon>
        <taxon>Bdellovibrionota</taxon>
        <taxon>Bacteriovoracia</taxon>
        <taxon>Bacteriovoracales</taxon>
        <taxon>Bacteriovoracaceae</taxon>
        <taxon>Bacteriovorax</taxon>
    </lineage>
</organism>
<gene>
    <name evidence="1" type="ORF">C0V70_10080</name>
</gene>
<keyword evidence="2" id="KW-1185">Reference proteome</keyword>
<sequence>MLKKRLLLTFIISFGAIASEAPYPDFEAELRALETNQLKAEELQMRNVDAVTGVLNESDLISDDVSTGQAGIQKETLKPVLEAKKAPETSVKPRRIRAR</sequence>
<dbReference type="AlphaFoldDB" id="A0A2K9NTN5"/>
<accession>A0A2K9NTN5</accession>
<dbReference type="RefSeq" id="WP_102243736.1">
    <property type="nucleotide sequence ID" value="NZ_CP025704.1"/>
</dbReference>